<reference evidence="12 13" key="1">
    <citation type="submission" date="2018-09" db="EMBL/GenBank/DDBJ databases">
        <authorList>
            <person name="Livingstone P.G."/>
            <person name="Whitworth D.E."/>
        </authorList>
    </citation>
    <scope>NUCLEOTIDE SEQUENCE [LARGE SCALE GENOMIC DNA]</scope>
    <source>
        <strain evidence="12 13">CA031B</strain>
    </source>
</reference>
<dbReference type="InterPro" id="IPR016221">
    <property type="entry name" value="Bifunct_regulatory_prot_Ada"/>
</dbReference>
<keyword evidence="7" id="KW-0010">Activator</keyword>
<keyword evidence="4" id="KW-0808">Transferase</keyword>
<keyword evidence="5" id="KW-0227">DNA damage</keyword>
<dbReference type="InterPro" id="IPR004026">
    <property type="entry name" value="Ada_DNA_repair_Zn-bd"/>
</dbReference>
<evidence type="ECO:0000256" key="7">
    <source>
        <dbReference type="ARBA" id="ARBA00023159"/>
    </source>
</evidence>
<dbReference type="PANTHER" id="PTHR10815:SF14">
    <property type="entry name" value="BIFUNCTIONAL TRANSCRIPTIONAL ACTIVATOR_DNA REPAIR ENZYME ADA"/>
    <property type="match status" value="1"/>
</dbReference>
<comment type="cofactor">
    <cofactor evidence="2">
        <name>Zn(2+)</name>
        <dbReference type="ChEBI" id="CHEBI:29105"/>
    </cofactor>
</comment>
<dbReference type="InterPro" id="IPR035451">
    <property type="entry name" value="Ada-like_dom_sf"/>
</dbReference>
<dbReference type="Pfam" id="PF12833">
    <property type="entry name" value="HTH_18"/>
    <property type="match status" value="1"/>
</dbReference>
<dbReference type="Gene3D" id="1.10.10.60">
    <property type="entry name" value="Homeodomain-like"/>
    <property type="match status" value="1"/>
</dbReference>
<dbReference type="SUPFAM" id="SSF53155">
    <property type="entry name" value="Methylated DNA-protein cysteine methyltransferase domain"/>
    <property type="match status" value="1"/>
</dbReference>
<evidence type="ECO:0000313" key="13">
    <source>
        <dbReference type="Proteomes" id="UP000278907"/>
    </source>
</evidence>
<sequence>MTAKLKALAAATLGDPRWPSVATRDAAADGRFFYSVRTTGVYCRPSCGARTPRPENVGFHATTASAEQAGFRACKRCKPGQPSLASRHADQVAELCRFIQGAEQPPSLEALADRAGLSPHHLHRVFKAVTGLTPRAYAAAHRAERIRTGLTRRGSVTEAIYDAGFNSSGRFYETSSQVLGMTPTNFRAGGANTEIRFAIGECTLGPILVASSDRGVCAILMGEDPDALAKDLQDRFPQATLVGGDAAFERLVSRVVGFVEAPGVGLDLPLDVRGTAFQQRVWQALREIPVGTTASYTDIAERIGAPKSVRAVAQACGANALAVAIPCHRVVRHDGALSGYRWGVERKRALLDREANR</sequence>
<protein>
    <submittedName>
        <fullName evidence="12">Bifunctional DNA-binding transcriptional regulator/O6-methylguanine-DNA methyltransferase Ada</fullName>
    </submittedName>
</protein>
<evidence type="ECO:0000256" key="5">
    <source>
        <dbReference type="ARBA" id="ARBA00022763"/>
    </source>
</evidence>
<dbReference type="NCBIfam" id="TIGR00589">
    <property type="entry name" value="ogt"/>
    <property type="match status" value="1"/>
</dbReference>
<dbReference type="PROSITE" id="PS00374">
    <property type="entry name" value="MGMT"/>
    <property type="match status" value="1"/>
</dbReference>
<dbReference type="GO" id="GO:0003677">
    <property type="term" value="F:DNA binding"/>
    <property type="evidence" value="ECO:0007669"/>
    <property type="project" value="UniProtKB-KW"/>
</dbReference>
<dbReference type="InterPro" id="IPR036388">
    <property type="entry name" value="WH-like_DNA-bd_sf"/>
</dbReference>
<dbReference type="InterPro" id="IPR036217">
    <property type="entry name" value="MethylDNA_cys_MeTrfase_DNAb"/>
</dbReference>
<evidence type="ECO:0000256" key="2">
    <source>
        <dbReference type="ARBA" id="ARBA00001947"/>
    </source>
</evidence>
<accession>A0ABX9QQK5</accession>
<dbReference type="PANTHER" id="PTHR10815">
    <property type="entry name" value="METHYLATED-DNA--PROTEIN-CYSTEINE METHYLTRANSFERASE"/>
    <property type="match status" value="1"/>
</dbReference>
<keyword evidence="8" id="KW-0804">Transcription</keyword>
<dbReference type="SUPFAM" id="SSF46767">
    <property type="entry name" value="Methylated DNA-protein cysteine methyltransferase, C-terminal domain"/>
    <property type="match status" value="1"/>
</dbReference>
<gene>
    <name evidence="12" type="ORF">D7Y13_05130</name>
</gene>
<evidence type="ECO:0000259" key="11">
    <source>
        <dbReference type="PROSITE" id="PS01124"/>
    </source>
</evidence>
<proteinExistence type="predicted"/>
<dbReference type="Pfam" id="PF01035">
    <property type="entry name" value="DNA_binding_1"/>
    <property type="match status" value="1"/>
</dbReference>
<dbReference type="SMART" id="SM00342">
    <property type="entry name" value="HTH_ARAC"/>
    <property type="match status" value="1"/>
</dbReference>
<dbReference type="Gene3D" id="1.10.10.10">
    <property type="entry name" value="Winged helix-like DNA-binding domain superfamily/Winged helix DNA-binding domain"/>
    <property type="match status" value="1"/>
</dbReference>
<comment type="catalytic activity">
    <reaction evidence="1">
        <text>a 4-O-methyl-thymidine in DNA + L-cysteinyl-[protein] = a thymidine in DNA + S-methyl-L-cysteinyl-[protein]</text>
        <dbReference type="Rhea" id="RHEA:53428"/>
        <dbReference type="Rhea" id="RHEA-COMP:10131"/>
        <dbReference type="Rhea" id="RHEA-COMP:10132"/>
        <dbReference type="Rhea" id="RHEA-COMP:13555"/>
        <dbReference type="Rhea" id="RHEA-COMP:13556"/>
        <dbReference type="ChEBI" id="CHEBI:29950"/>
        <dbReference type="ChEBI" id="CHEBI:82612"/>
        <dbReference type="ChEBI" id="CHEBI:137386"/>
        <dbReference type="ChEBI" id="CHEBI:137387"/>
        <dbReference type="EC" id="2.1.1.63"/>
    </reaction>
</comment>
<dbReference type="Proteomes" id="UP000278907">
    <property type="component" value="Unassembled WGS sequence"/>
</dbReference>
<dbReference type="PIRSF" id="PIRSF000409">
    <property type="entry name" value="Ada"/>
    <property type="match status" value="1"/>
</dbReference>
<name>A0ABX9QQK5_9BACT</name>
<dbReference type="InterPro" id="IPR036631">
    <property type="entry name" value="MGMT_N_sf"/>
</dbReference>
<dbReference type="InterPro" id="IPR009057">
    <property type="entry name" value="Homeodomain-like_sf"/>
</dbReference>
<comment type="caution">
    <text evidence="12">The sequence shown here is derived from an EMBL/GenBank/DDBJ whole genome shotgun (WGS) entry which is preliminary data.</text>
</comment>
<dbReference type="GO" id="GO:0032259">
    <property type="term" value="P:methylation"/>
    <property type="evidence" value="ECO:0007669"/>
    <property type="project" value="UniProtKB-KW"/>
</dbReference>
<keyword evidence="3 12" id="KW-0489">Methyltransferase</keyword>
<keyword evidence="6" id="KW-0805">Transcription regulation</keyword>
<dbReference type="InterPro" id="IPR001497">
    <property type="entry name" value="MethylDNA_cys_MeTrfase_AS"/>
</dbReference>
<dbReference type="GO" id="GO:0008168">
    <property type="term" value="F:methyltransferase activity"/>
    <property type="evidence" value="ECO:0007669"/>
    <property type="project" value="UniProtKB-KW"/>
</dbReference>
<keyword evidence="12" id="KW-0238">DNA-binding</keyword>
<organism evidence="12 13">
    <name type="scientific">Corallococcus praedator</name>
    <dbReference type="NCBI Taxonomy" id="2316724"/>
    <lineage>
        <taxon>Bacteria</taxon>
        <taxon>Pseudomonadati</taxon>
        <taxon>Myxococcota</taxon>
        <taxon>Myxococcia</taxon>
        <taxon>Myxococcales</taxon>
        <taxon>Cystobacterineae</taxon>
        <taxon>Myxococcaceae</taxon>
        <taxon>Corallococcus</taxon>
    </lineage>
</organism>
<evidence type="ECO:0000256" key="3">
    <source>
        <dbReference type="ARBA" id="ARBA00022603"/>
    </source>
</evidence>
<evidence type="ECO:0000256" key="1">
    <source>
        <dbReference type="ARBA" id="ARBA00001286"/>
    </source>
</evidence>
<dbReference type="PROSITE" id="PS01124">
    <property type="entry name" value="HTH_ARAC_FAMILY_2"/>
    <property type="match status" value="1"/>
</dbReference>
<dbReference type="InterPro" id="IPR018060">
    <property type="entry name" value="HTH_AraC"/>
</dbReference>
<evidence type="ECO:0000313" key="12">
    <source>
        <dbReference type="EMBL" id="RKI14903.1"/>
    </source>
</evidence>
<evidence type="ECO:0000256" key="10">
    <source>
        <dbReference type="ARBA" id="ARBA00049348"/>
    </source>
</evidence>
<evidence type="ECO:0000256" key="9">
    <source>
        <dbReference type="ARBA" id="ARBA00023204"/>
    </source>
</evidence>
<dbReference type="EMBL" id="RAWI01000023">
    <property type="protein sequence ID" value="RKI14903.1"/>
    <property type="molecule type" value="Genomic_DNA"/>
</dbReference>
<evidence type="ECO:0000256" key="6">
    <source>
        <dbReference type="ARBA" id="ARBA00023015"/>
    </source>
</evidence>
<evidence type="ECO:0000256" key="4">
    <source>
        <dbReference type="ARBA" id="ARBA00022679"/>
    </source>
</evidence>
<dbReference type="InterPro" id="IPR014048">
    <property type="entry name" value="MethylDNA_cys_MeTrfase_DNA-bd"/>
</dbReference>
<dbReference type="Gene3D" id="3.40.10.10">
    <property type="entry name" value="DNA Methylphosphotriester Repair Domain"/>
    <property type="match status" value="1"/>
</dbReference>
<keyword evidence="9" id="KW-0234">DNA repair</keyword>
<dbReference type="RefSeq" id="WP_120532214.1">
    <property type="nucleotide sequence ID" value="NZ_RAWI01000023.1"/>
</dbReference>
<dbReference type="NCBIfam" id="NF011964">
    <property type="entry name" value="PRK15435.1"/>
    <property type="match status" value="1"/>
</dbReference>
<dbReference type="Gene3D" id="3.30.160.70">
    <property type="entry name" value="Methylated DNA-protein cysteine methyltransferase domain"/>
    <property type="match status" value="1"/>
</dbReference>
<dbReference type="SUPFAM" id="SSF57884">
    <property type="entry name" value="Ada DNA repair protein, N-terminal domain (N-Ada 10)"/>
    <property type="match status" value="1"/>
</dbReference>
<dbReference type="CDD" id="cd06445">
    <property type="entry name" value="ATase"/>
    <property type="match status" value="1"/>
</dbReference>
<dbReference type="Pfam" id="PF02805">
    <property type="entry name" value="Ada_Zn_binding"/>
    <property type="match status" value="1"/>
</dbReference>
<dbReference type="SUPFAM" id="SSF46689">
    <property type="entry name" value="Homeodomain-like"/>
    <property type="match status" value="1"/>
</dbReference>
<feature type="domain" description="HTH araC/xylS-type" evidence="11">
    <location>
        <begin position="93"/>
        <end position="189"/>
    </location>
</feature>
<comment type="catalytic activity">
    <reaction evidence="10">
        <text>a 6-O-methyl-2'-deoxyguanosine in DNA + L-cysteinyl-[protein] = S-methyl-L-cysteinyl-[protein] + a 2'-deoxyguanosine in DNA</text>
        <dbReference type="Rhea" id="RHEA:24000"/>
        <dbReference type="Rhea" id="RHEA-COMP:10131"/>
        <dbReference type="Rhea" id="RHEA-COMP:10132"/>
        <dbReference type="Rhea" id="RHEA-COMP:11367"/>
        <dbReference type="Rhea" id="RHEA-COMP:11368"/>
        <dbReference type="ChEBI" id="CHEBI:29950"/>
        <dbReference type="ChEBI" id="CHEBI:82612"/>
        <dbReference type="ChEBI" id="CHEBI:85445"/>
        <dbReference type="ChEBI" id="CHEBI:85448"/>
        <dbReference type="EC" id="2.1.1.63"/>
    </reaction>
</comment>
<evidence type="ECO:0000256" key="8">
    <source>
        <dbReference type="ARBA" id="ARBA00023163"/>
    </source>
</evidence>
<keyword evidence="13" id="KW-1185">Reference proteome</keyword>